<feature type="compositionally biased region" description="Low complexity" evidence="1">
    <location>
        <begin position="1098"/>
        <end position="1115"/>
    </location>
</feature>
<dbReference type="Proteomes" id="UP000186817">
    <property type="component" value="Unassembled WGS sequence"/>
</dbReference>
<dbReference type="AlphaFoldDB" id="A0A1Q9D013"/>
<name>A0A1Q9D013_SYMMI</name>
<proteinExistence type="predicted"/>
<organism evidence="2 3">
    <name type="scientific">Symbiodinium microadriaticum</name>
    <name type="common">Dinoflagellate</name>
    <name type="synonym">Zooxanthella microadriatica</name>
    <dbReference type="NCBI Taxonomy" id="2951"/>
    <lineage>
        <taxon>Eukaryota</taxon>
        <taxon>Sar</taxon>
        <taxon>Alveolata</taxon>
        <taxon>Dinophyceae</taxon>
        <taxon>Suessiales</taxon>
        <taxon>Symbiodiniaceae</taxon>
        <taxon>Symbiodinium</taxon>
    </lineage>
</organism>
<sequence>MHPAVAGIHTVIEVDDLIECGEPQHRACMKKLEEITFGKVEDLQESETSYAGKMIKQNDDFSFTIHMEPYIYTRMAPVVLARKVLKRGASKVVLTDFEQTQLRGAIASIAWASRECRPDVAASILAGAFPEPTADTVFHVNDVIKHLKQHPLKLKIHAIPEAKVRNLLVADAAFDTSGQEKSQHGYLLGFTDHTLNNGHSAPVSLIMWRSKRLRRRASSSSMLYEALSLSAASASLEKQDALWSALRVSNYDPRARQRSEEEVLELQGRSTVVATDSAAYRDPRSVIVIDAKSLYDHWSLVGRSTSAHVEPMIRLLKTHRYQVCDEGPPGSFMDAWQGKGYQRGTSSVPPAPLAFATSPRYRAQLILQGTLLSTSVKSAFEFLGKKAPAEGSSSMEASEAIVKALTMAVSSHVPRHRWGIKLYQAFAEGSVPRRIAEGLPMEQVLSEQGYGILLSTVLEKYRPYLEAAGPAAIDAFFYQGERQRSETFASFISQKELAKQEIENFTGERVPERMAGRVRVENFEAAGSPGGPHEAHGDVRRASYGTAIDEPAEEPNYEADGWDYEIQEEFEEDEEDMQENTSANFPAYQDVRKEMQADSSFGPKKAVAEGSKGVRTAAGQGLVDTAAEDAVIGSSAFSRLKQLLEHQGLRPVAVKGPVGACAGIGGSAQVTNVWDLPIGIAGTNGLLRVTEAAGSDGFETPFLIPISFQELVGLVIDLDRGEVRTRSGNVTTMQCLPTGRRAVSVVEFSGKWALPKELMRGGRDPFQLPKHAQSQPKPGPVDKHRGVAVWLRFSDGSLQQQLTMQGCRRALVLPHECFDGHVVRTLEPTRVTYLDPSHGGNPYVIHDKWNNNLGSRQLEEPWVRYGHLSTANDSSSHRHCCILVLYCPNDLSHYYSCAAGDTFRESAMQRRIQALVEREQGEATTTGRRRRGSEWSCRAWARLVGLLVRMIQTTRQQFVIDEVTRTPLPPSTASSSSALPPSRRTQRNQQPVRQGLGAPMSRSQVKHTWTAEPEACSHVEQDLRMRGNQAQFWWICLRCGSRWQRTMVETTEAENATAQPARREYRNTAAPKPLPPPRSKPGLGTLTLEQARTPMRRTTGVAPTTTSGTSGPRLTARTTTPASVNPHENVDMRKPCYPQSARRMYKKALYMQENLEPEYEFHEEEDNDHEAVESNFGPL</sequence>
<evidence type="ECO:0000256" key="1">
    <source>
        <dbReference type="SAM" id="MobiDB-lite"/>
    </source>
</evidence>
<feature type="region of interest" description="Disordered" evidence="1">
    <location>
        <begin position="1051"/>
        <end position="1085"/>
    </location>
</feature>
<dbReference type="EMBL" id="LSRX01000809">
    <property type="protein sequence ID" value="OLP88516.1"/>
    <property type="molecule type" value="Genomic_DNA"/>
</dbReference>
<feature type="region of interest" description="Disordered" evidence="1">
    <location>
        <begin position="1098"/>
        <end position="1134"/>
    </location>
</feature>
<keyword evidence="3" id="KW-1185">Reference proteome</keyword>
<gene>
    <name evidence="2" type="ORF">AK812_SmicGene30136</name>
</gene>
<feature type="region of interest" description="Disordered" evidence="1">
    <location>
        <begin position="1160"/>
        <end position="1179"/>
    </location>
</feature>
<comment type="caution">
    <text evidence="2">The sequence shown here is derived from an EMBL/GenBank/DDBJ whole genome shotgun (WGS) entry which is preliminary data.</text>
</comment>
<feature type="region of interest" description="Disordered" evidence="1">
    <location>
        <begin position="962"/>
        <end position="1003"/>
    </location>
</feature>
<protein>
    <submittedName>
        <fullName evidence="2">Uncharacterized protein</fullName>
    </submittedName>
</protein>
<evidence type="ECO:0000313" key="3">
    <source>
        <dbReference type="Proteomes" id="UP000186817"/>
    </source>
</evidence>
<evidence type="ECO:0000313" key="2">
    <source>
        <dbReference type="EMBL" id="OLP88516.1"/>
    </source>
</evidence>
<feature type="compositionally biased region" description="Low complexity" evidence="1">
    <location>
        <begin position="971"/>
        <end position="983"/>
    </location>
</feature>
<accession>A0A1Q9D013</accession>
<dbReference type="OrthoDB" id="10318090at2759"/>
<reference evidence="2 3" key="1">
    <citation type="submission" date="2016-02" db="EMBL/GenBank/DDBJ databases">
        <title>Genome analysis of coral dinoflagellate symbionts highlights evolutionary adaptations to a symbiotic lifestyle.</title>
        <authorList>
            <person name="Aranda M."/>
            <person name="Li Y."/>
            <person name="Liew Y.J."/>
            <person name="Baumgarten S."/>
            <person name="Simakov O."/>
            <person name="Wilson M."/>
            <person name="Piel J."/>
            <person name="Ashoor H."/>
            <person name="Bougouffa S."/>
            <person name="Bajic V.B."/>
            <person name="Ryu T."/>
            <person name="Ravasi T."/>
            <person name="Bayer T."/>
            <person name="Micklem G."/>
            <person name="Kim H."/>
            <person name="Bhak J."/>
            <person name="Lajeunesse T.C."/>
            <person name="Voolstra C.R."/>
        </authorList>
    </citation>
    <scope>NUCLEOTIDE SEQUENCE [LARGE SCALE GENOMIC DNA]</scope>
    <source>
        <strain evidence="2 3">CCMP2467</strain>
    </source>
</reference>